<gene>
    <name evidence="1" type="ORF">HHL22_19675</name>
</gene>
<dbReference type="EMBL" id="JABBGH010000003">
    <property type="protein sequence ID" value="NML67428.1"/>
    <property type="molecule type" value="Genomic_DNA"/>
</dbReference>
<dbReference type="InterPro" id="IPR026350">
    <property type="entry name" value="GxxExxY"/>
</dbReference>
<comment type="caution">
    <text evidence="1">The sequence shown here is derived from an EMBL/GenBank/DDBJ whole genome shotgun (WGS) entry which is preliminary data.</text>
</comment>
<keyword evidence="2" id="KW-1185">Reference proteome</keyword>
<name>A0A7Y0AHF8_9BACT</name>
<evidence type="ECO:0000313" key="1">
    <source>
        <dbReference type="EMBL" id="NML67428.1"/>
    </source>
</evidence>
<dbReference type="Proteomes" id="UP000559626">
    <property type="component" value="Unassembled WGS sequence"/>
</dbReference>
<organism evidence="1 2">
    <name type="scientific">Hymenobacter polaris</name>
    <dbReference type="NCBI Taxonomy" id="2682546"/>
    <lineage>
        <taxon>Bacteria</taxon>
        <taxon>Pseudomonadati</taxon>
        <taxon>Bacteroidota</taxon>
        <taxon>Cytophagia</taxon>
        <taxon>Cytophagales</taxon>
        <taxon>Hymenobacteraceae</taxon>
        <taxon>Hymenobacter</taxon>
    </lineage>
</organism>
<evidence type="ECO:0008006" key="3">
    <source>
        <dbReference type="Google" id="ProtNLM"/>
    </source>
</evidence>
<accession>A0A7Y0AHF8</accession>
<dbReference type="RefSeq" id="WP_169533096.1">
    <property type="nucleotide sequence ID" value="NZ_JABBGH010000003.1"/>
</dbReference>
<proteinExistence type="predicted"/>
<reference evidence="1 2" key="1">
    <citation type="submission" date="2020-04" db="EMBL/GenBank/DDBJ databases">
        <title>Hymenobacter polaris sp. nov., isolated from Arctic soil.</title>
        <authorList>
            <person name="Dahal R.H."/>
        </authorList>
    </citation>
    <scope>NUCLEOTIDE SEQUENCE [LARGE SCALE GENOMIC DNA]</scope>
    <source>
        <strain evidence="1 2">RP-2-7</strain>
    </source>
</reference>
<sequence>MLLDTQFNDLTKKSIGCAMRVHQELGSGFPELIYQRGLGCV</sequence>
<evidence type="ECO:0000313" key="2">
    <source>
        <dbReference type="Proteomes" id="UP000559626"/>
    </source>
</evidence>
<dbReference type="Pfam" id="PF13366">
    <property type="entry name" value="PDDEXK_3"/>
    <property type="match status" value="1"/>
</dbReference>
<protein>
    <recommendedName>
        <fullName evidence="3">GxxExxY protein</fullName>
    </recommendedName>
</protein>
<dbReference type="AlphaFoldDB" id="A0A7Y0AHF8"/>